<organism evidence="7 8">
    <name type="scientific">Batrachochytrium salamandrivorans</name>
    <dbReference type="NCBI Taxonomy" id="1357716"/>
    <lineage>
        <taxon>Eukaryota</taxon>
        <taxon>Fungi</taxon>
        <taxon>Fungi incertae sedis</taxon>
        <taxon>Chytridiomycota</taxon>
        <taxon>Chytridiomycota incertae sedis</taxon>
        <taxon>Chytridiomycetes</taxon>
        <taxon>Rhizophydiales</taxon>
        <taxon>Rhizophydiales incertae sedis</taxon>
        <taxon>Batrachochytrium</taxon>
    </lineage>
</organism>
<evidence type="ECO:0000256" key="5">
    <source>
        <dbReference type="ARBA" id="ARBA00040665"/>
    </source>
</evidence>
<dbReference type="SMART" id="SM00028">
    <property type="entry name" value="TPR"/>
    <property type="match status" value="5"/>
</dbReference>
<comment type="caution">
    <text evidence="7">The sequence shown here is derived from an EMBL/GenBank/DDBJ whole genome shotgun (WGS) entry which is preliminary data.</text>
</comment>
<reference evidence="7 8" key="1">
    <citation type="submission" date="2021-02" db="EMBL/GenBank/DDBJ databases">
        <title>Variation within the Batrachochytrium salamandrivorans European outbreak.</title>
        <authorList>
            <person name="Kelly M."/>
            <person name="Pasmans F."/>
            <person name="Shea T.P."/>
            <person name="Munoz J.F."/>
            <person name="Carranza S."/>
            <person name="Cuomo C.A."/>
            <person name="Martel A."/>
        </authorList>
    </citation>
    <scope>NUCLEOTIDE SEQUENCE [LARGE SCALE GENOMIC DNA]</scope>
    <source>
        <strain evidence="7 8">AMFP18/2</strain>
    </source>
</reference>
<dbReference type="PANTHER" id="PTHR46630">
    <property type="entry name" value="TETRATRICOPEPTIDE REPEAT PROTEIN 29"/>
    <property type="match status" value="1"/>
</dbReference>
<keyword evidence="8" id="KW-1185">Reference proteome</keyword>
<protein>
    <recommendedName>
        <fullName evidence="5">Tetratricopeptide repeat protein 29</fullName>
    </recommendedName>
</protein>
<sequence>MKGPRHTSPKSVDIESRKERTATQEICEHLLITGHIRSYIEFFHMTVENRLGIDFTRERLDTLQLLLTVSEDSLCNGDPKAFYESKKNLAQYSLSTLNCNVAIAYYREALEAATQVQNNPTVEIEAMLNLGLALEKSGQSDMAIEYYENSLKLAMDRSCTDDETRARQNLVSAHIRIAENLEASGNHKEVIPHYTQCLEYLTHGVQDESTLNDIVYRLGKAYKDMGQTEVAIQYLERFVTNSNSGNDKIKQGWAQGTLASCYESSGNPQRAATYLQQFVVAVEADPTQRAAESQACNQLGVLFNKIGEFDRAVTYFERHFRLVAEIERETMLVVEDVQEVDEQQTLICEQNNASPAVLHALHEQAALPKVPKIHAGAAQTQMGIARGNAYMDQFFETIVSQNGLGSLLQWKAERSFGTYTPI</sequence>
<dbReference type="Pfam" id="PF13176">
    <property type="entry name" value="TPR_7"/>
    <property type="match status" value="2"/>
</dbReference>
<dbReference type="InterPro" id="IPR011990">
    <property type="entry name" value="TPR-like_helical_dom_sf"/>
</dbReference>
<proteinExistence type="predicted"/>
<keyword evidence="3" id="KW-0677">Repeat</keyword>
<evidence type="ECO:0000256" key="4">
    <source>
        <dbReference type="ARBA" id="ARBA00022803"/>
    </source>
</evidence>
<comment type="subcellular location">
    <subcellularLocation>
        <location evidence="1">Cytoplasm</location>
    </subcellularLocation>
</comment>
<dbReference type="Pfam" id="PF13424">
    <property type="entry name" value="TPR_12"/>
    <property type="match status" value="1"/>
</dbReference>
<feature type="repeat" description="TPR" evidence="6">
    <location>
        <begin position="293"/>
        <end position="326"/>
    </location>
</feature>
<dbReference type="PROSITE" id="PS50005">
    <property type="entry name" value="TPR"/>
    <property type="match status" value="2"/>
</dbReference>
<evidence type="ECO:0000256" key="3">
    <source>
        <dbReference type="ARBA" id="ARBA00022737"/>
    </source>
</evidence>
<dbReference type="PANTHER" id="PTHR46630:SF1">
    <property type="entry name" value="TETRATRICOPEPTIDE REPEAT PROTEIN 29"/>
    <property type="match status" value="1"/>
</dbReference>
<dbReference type="Proteomes" id="UP001648503">
    <property type="component" value="Unassembled WGS sequence"/>
</dbReference>
<evidence type="ECO:0000256" key="2">
    <source>
        <dbReference type="ARBA" id="ARBA00022490"/>
    </source>
</evidence>
<dbReference type="InterPro" id="IPR051476">
    <property type="entry name" value="Bac_ResReg_Asp_Phosphatase"/>
</dbReference>
<evidence type="ECO:0000256" key="1">
    <source>
        <dbReference type="ARBA" id="ARBA00004496"/>
    </source>
</evidence>
<keyword evidence="4 6" id="KW-0802">TPR repeat</keyword>
<evidence type="ECO:0000313" key="8">
    <source>
        <dbReference type="Proteomes" id="UP001648503"/>
    </source>
</evidence>
<accession>A0ABQ8FFF2</accession>
<dbReference type="InterPro" id="IPR019734">
    <property type="entry name" value="TPR_rpt"/>
</dbReference>
<dbReference type="EMBL" id="JAFCIX010000145">
    <property type="protein sequence ID" value="KAH6597384.1"/>
    <property type="molecule type" value="Genomic_DNA"/>
</dbReference>
<dbReference type="SUPFAM" id="SSF48452">
    <property type="entry name" value="TPR-like"/>
    <property type="match status" value="2"/>
</dbReference>
<gene>
    <name evidence="7" type="ORF">BASA50_004524</name>
</gene>
<evidence type="ECO:0000256" key="6">
    <source>
        <dbReference type="PROSITE-ProRule" id="PRU00339"/>
    </source>
</evidence>
<evidence type="ECO:0000313" key="7">
    <source>
        <dbReference type="EMBL" id="KAH6597384.1"/>
    </source>
</evidence>
<keyword evidence="2" id="KW-0963">Cytoplasm</keyword>
<dbReference type="Pfam" id="PF13181">
    <property type="entry name" value="TPR_8"/>
    <property type="match status" value="1"/>
</dbReference>
<dbReference type="Gene3D" id="1.25.40.10">
    <property type="entry name" value="Tetratricopeptide repeat domain"/>
    <property type="match status" value="1"/>
</dbReference>
<name>A0ABQ8FFF2_9FUNG</name>
<feature type="repeat" description="TPR" evidence="6">
    <location>
        <begin position="124"/>
        <end position="157"/>
    </location>
</feature>